<reference evidence="1" key="1">
    <citation type="journal article" date="2020" name="Stud. Mycol.">
        <title>101 Dothideomycetes genomes: a test case for predicting lifestyles and emergence of pathogens.</title>
        <authorList>
            <person name="Haridas S."/>
            <person name="Albert R."/>
            <person name="Binder M."/>
            <person name="Bloem J."/>
            <person name="Labutti K."/>
            <person name="Salamov A."/>
            <person name="Andreopoulos B."/>
            <person name="Baker S."/>
            <person name="Barry K."/>
            <person name="Bills G."/>
            <person name="Bluhm B."/>
            <person name="Cannon C."/>
            <person name="Castanera R."/>
            <person name="Culley D."/>
            <person name="Daum C."/>
            <person name="Ezra D."/>
            <person name="Gonzalez J."/>
            <person name="Henrissat B."/>
            <person name="Kuo A."/>
            <person name="Liang C."/>
            <person name="Lipzen A."/>
            <person name="Lutzoni F."/>
            <person name="Magnuson J."/>
            <person name="Mondo S."/>
            <person name="Nolan M."/>
            <person name="Ohm R."/>
            <person name="Pangilinan J."/>
            <person name="Park H.-J."/>
            <person name="Ramirez L."/>
            <person name="Alfaro M."/>
            <person name="Sun H."/>
            <person name="Tritt A."/>
            <person name="Yoshinaga Y."/>
            <person name="Zwiers L.-H."/>
            <person name="Turgeon B."/>
            <person name="Goodwin S."/>
            <person name="Spatafora J."/>
            <person name="Crous P."/>
            <person name="Grigoriev I."/>
        </authorList>
    </citation>
    <scope>NUCLEOTIDE SEQUENCE</scope>
    <source>
        <strain evidence="1">ATCC 200398</strain>
    </source>
</reference>
<protein>
    <submittedName>
        <fullName evidence="1">Uncharacterized protein</fullName>
    </submittedName>
</protein>
<evidence type="ECO:0000313" key="1">
    <source>
        <dbReference type="EMBL" id="KAF2463951.1"/>
    </source>
</evidence>
<evidence type="ECO:0000313" key="2">
    <source>
        <dbReference type="Proteomes" id="UP000799755"/>
    </source>
</evidence>
<proteinExistence type="predicted"/>
<comment type="caution">
    <text evidence="1">The sequence shown here is derived from an EMBL/GenBank/DDBJ whole genome shotgun (WGS) entry which is preliminary data.</text>
</comment>
<gene>
    <name evidence="1" type="ORF">BDR25DRAFT_319554</name>
</gene>
<sequence length="267" mass="29253">MASAAVLSNMAIPGLHQPPTMDDMTKSGDIYNTLPDDADQPQVAEVFISGLKALIKEFNVQNKFGLHLVHGHTRPMKTNKLNHKALHGYVFVLDADGEFHPYEFRQGPPPPMTTNDNAFIVAVQNYLKLNGLAGIIGVELLDQDSLGKNMKDFVLSNTDGTVMLPADNVNPTEIYRTTGWNAVEGITDLKGNESSHAKTAKGTHQVFTDGKALPDIEDDLDAEEVIIEALREAGARRSWVFGLLKGRDKDEMKEATATCWSDAIISH</sequence>
<dbReference type="Proteomes" id="UP000799755">
    <property type="component" value="Unassembled WGS sequence"/>
</dbReference>
<keyword evidence="2" id="KW-1185">Reference proteome</keyword>
<accession>A0ACB6QAL2</accession>
<organism evidence="1 2">
    <name type="scientific">Lindgomyces ingoldianus</name>
    <dbReference type="NCBI Taxonomy" id="673940"/>
    <lineage>
        <taxon>Eukaryota</taxon>
        <taxon>Fungi</taxon>
        <taxon>Dikarya</taxon>
        <taxon>Ascomycota</taxon>
        <taxon>Pezizomycotina</taxon>
        <taxon>Dothideomycetes</taxon>
        <taxon>Pleosporomycetidae</taxon>
        <taxon>Pleosporales</taxon>
        <taxon>Lindgomycetaceae</taxon>
        <taxon>Lindgomyces</taxon>
    </lineage>
</organism>
<name>A0ACB6QAL2_9PLEO</name>
<dbReference type="EMBL" id="MU003542">
    <property type="protein sequence ID" value="KAF2463951.1"/>
    <property type="molecule type" value="Genomic_DNA"/>
</dbReference>